<proteinExistence type="predicted"/>
<feature type="region of interest" description="Disordered" evidence="1">
    <location>
        <begin position="1"/>
        <end position="29"/>
    </location>
</feature>
<accession>A0A8T2P1P3</accession>
<protein>
    <submittedName>
        <fullName evidence="2">Uncharacterized protein</fullName>
    </submittedName>
</protein>
<organism evidence="2 3">
    <name type="scientific">Albula glossodonta</name>
    <name type="common">roundjaw bonefish</name>
    <dbReference type="NCBI Taxonomy" id="121402"/>
    <lineage>
        <taxon>Eukaryota</taxon>
        <taxon>Metazoa</taxon>
        <taxon>Chordata</taxon>
        <taxon>Craniata</taxon>
        <taxon>Vertebrata</taxon>
        <taxon>Euteleostomi</taxon>
        <taxon>Actinopterygii</taxon>
        <taxon>Neopterygii</taxon>
        <taxon>Teleostei</taxon>
        <taxon>Albuliformes</taxon>
        <taxon>Albulidae</taxon>
        <taxon>Albula</taxon>
    </lineage>
</organism>
<evidence type="ECO:0000256" key="1">
    <source>
        <dbReference type="SAM" id="MobiDB-lite"/>
    </source>
</evidence>
<evidence type="ECO:0000313" key="2">
    <source>
        <dbReference type="EMBL" id="KAG9345281.1"/>
    </source>
</evidence>
<dbReference type="Proteomes" id="UP000824540">
    <property type="component" value="Unassembled WGS sequence"/>
</dbReference>
<sequence length="216" mass="23421">MEASIRVPLEADDQSRDGSVGPDLPIAAESNAITVRPNGESRTKKVPVTQLGTFWPGNTCSLKPVSSSFIKGWQWAANRLVRSYREQQEVMQLSATMLFSTIFYPQGQDIVAGLSFEWNLPPTDSLQCFTEPMMGPPSQAHVHCLPLSLGVGSVECSEGMEELQGGVPQERGYIYIPTLGGCSSNAQLVSGLKLECTPCTLCQARELALLGTLKTR</sequence>
<keyword evidence="3" id="KW-1185">Reference proteome</keyword>
<evidence type="ECO:0000313" key="3">
    <source>
        <dbReference type="Proteomes" id="UP000824540"/>
    </source>
</evidence>
<reference evidence="2" key="1">
    <citation type="thesis" date="2021" institute="BYU ScholarsArchive" country="Provo, UT, USA">
        <title>Applications of and Algorithms for Genome Assembly and Genomic Analyses with an Emphasis on Marine Teleosts.</title>
        <authorList>
            <person name="Pickett B.D."/>
        </authorList>
    </citation>
    <scope>NUCLEOTIDE SEQUENCE</scope>
    <source>
        <strain evidence="2">HI-2016</strain>
    </source>
</reference>
<dbReference type="EMBL" id="JAFBMS010000018">
    <property type="protein sequence ID" value="KAG9345281.1"/>
    <property type="molecule type" value="Genomic_DNA"/>
</dbReference>
<comment type="caution">
    <text evidence="2">The sequence shown here is derived from an EMBL/GenBank/DDBJ whole genome shotgun (WGS) entry which is preliminary data.</text>
</comment>
<gene>
    <name evidence="2" type="ORF">JZ751_009827</name>
</gene>
<dbReference type="AlphaFoldDB" id="A0A8T2P1P3"/>
<name>A0A8T2P1P3_9TELE</name>